<dbReference type="PATRIC" id="fig|570277.3.peg.1571"/>
<dbReference type="Proteomes" id="UP000071065">
    <property type="component" value="Chromosome"/>
</dbReference>
<protein>
    <submittedName>
        <fullName evidence="1">Phage major tail tube protein</fullName>
    </submittedName>
</protein>
<dbReference type="EMBL" id="CP013251">
    <property type="protein sequence ID" value="AMO55622.1"/>
    <property type="molecule type" value="Genomic_DNA"/>
</dbReference>
<dbReference type="AlphaFoldDB" id="A0A142BA46"/>
<sequence>MIKDILVNMNLYFDGEDFVGQAQELSPPKITPKFREYMAGGMGAPVDIPTGEVEKMESEFTLNSCSRSVLKQLKVVPGETVPFEFRGATVSQDGNKGKVVVTQRGLIKETDYGTWKPGDDTTLKVGMTLHYYRLTIDREVIHEIDPVNLVCIINGVDQTAELRDALGI</sequence>
<dbReference type="RefSeq" id="WP_061509344.1">
    <property type="nucleotide sequence ID" value="NZ_CP013251.1"/>
</dbReference>
<evidence type="ECO:0000313" key="2">
    <source>
        <dbReference type="Proteomes" id="UP000071065"/>
    </source>
</evidence>
<gene>
    <name evidence="1" type="ORF">EZMO1_1451</name>
</gene>
<dbReference type="STRING" id="570277.EZMO1_1451"/>
<name>A0A142BA46_9GAMM</name>
<dbReference type="OrthoDB" id="3078668at2"/>
<proteinExistence type="predicted"/>
<organism evidence="1 2">
    <name type="scientific">Endozoicomonas montiporae CL-33</name>
    <dbReference type="NCBI Taxonomy" id="570277"/>
    <lineage>
        <taxon>Bacteria</taxon>
        <taxon>Pseudomonadati</taxon>
        <taxon>Pseudomonadota</taxon>
        <taxon>Gammaproteobacteria</taxon>
        <taxon>Oceanospirillales</taxon>
        <taxon>Endozoicomonadaceae</taxon>
        <taxon>Endozoicomonas</taxon>
    </lineage>
</organism>
<evidence type="ECO:0000313" key="1">
    <source>
        <dbReference type="EMBL" id="AMO55622.1"/>
    </source>
</evidence>
<accession>A0A142BA46</accession>
<dbReference type="KEGG" id="emp:EZMO1_1451"/>
<dbReference type="Pfam" id="PF04985">
    <property type="entry name" value="Phage_tube"/>
    <property type="match status" value="1"/>
</dbReference>
<dbReference type="InterPro" id="IPR006498">
    <property type="entry name" value="Tail_tube"/>
</dbReference>
<reference evidence="1 2" key="1">
    <citation type="journal article" date="2016" name="Front. Microbiol.">
        <title>Genomic Insight into the Host-Endosymbiont Relationship of Endozoicomonas montiporae CL-33(T) with its Coral Host.</title>
        <authorList>
            <person name="Ding J.-Y."/>
            <person name="Shiu J.-H."/>
            <person name="Chen W.-M."/>
            <person name="Chiang Y.-R."/>
            <person name="Tang S.-L."/>
        </authorList>
    </citation>
    <scope>NUCLEOTIDE SEQUENCE [LARGE SCALE GENOMIC DNA]</scope>
    <source>
        <strain evidence="1 2">CL-33</strain>
    </source>
</reference>
<dbReference type="NCBIfam" id="TIGR01611">
    <property type="entry name" value="tail_tube"/>
    <property type="match status" value="1"/>
</dbReference>